<sequence length="349" mass="40066">MQNTFSSFQPKPYLLKHRFYPFREYLKEHFSYKVHKIPLHAGFTCPNRDGRAGLGGCTYCINESFSPNVKGNALPVKEQIERGKEFHKRRYGTEKFIAYFQSFTNTYADIETLKSCYEEALSDRDVVGISIGTRPDCITDDILSLIDGYTKKYHVWIEYGLQSIHDKTLERINRGHNSRIFLDAVHRTKKTCINICVHVILGLPGETEEEMMETAQAVAGLGIQGIKLHHLYVAKNTVLAEEYFQGKVQTLDRDAYIKLAVDFLERIPSDVTVQRLVGDTHGNFLLSPVWKVSKTEITDGIIREFERRGTYQGFRYTQSLPVTNHSISCPTKTMWGQDLEVSRLHTVKI</sequence>
<dbReference type="GO" id="GO:0051539">
    <property type="term" value="F:4 iron, 4 sulfur cluster binding"/>
    <property type="evidence" value="ECO:0007669"/>
    <property type="project" value="UniProtKB-KW"/>
</dbReference>
<dbReference type="AlphaFoldDB" id="A0A1V6LWV4"/>
<evidence type="ECO:0000313" key="9">
    <source>
        <dbReference type="Proteomes" id="UP000242219"/>
    </source>
</evidence>
<dbReference type="SFLD" id="SFLDG01091">
    <property type="entry name" value="uncharacterized_CHP01210-like"/>
    <property type="match status" value="1"/>
</dbReference>
<dbReference type="GO" id="GO:0003824">
    <property type="term" value="F:catalytic activity"/>
    <property type="evidence" value="ECO:0007669"/>
    <property type="project" value="InterPro"/>
</dbReference>
<dbReference type="PANTHER" id="PTHR11135">
    <property type="entry name" value="HISTONE ACETYLTRANSFERASE-RELATED"/>
    <property type="match status" value="1"/>
</dbReference>
<dbReference type="InterPro" id="IPR023404">
    <property type="entry name" value="rSAM_horseshoe"/>
</dbReference>
<keyword evidence="5" id="KW-0408">Iron</keyword>
<comment type="cofactor">
    <cofactor evidence="1">
        <name>[4Fe-4S] cluster</name>
        <dbReference type="ChEBI" id="CHEBI:49883"/>
    </cofactor>
</comment>
<gene>
    <name evidence="8" type="ORF">BIY37_12965</name>
</gene>
<dbReference type="CDD" id="cd01335">
    <property type="entry name" value="Radical_SAM"/>
    <property type="match status" value="1"/>
</dbReference>
<evidence type="ECO:0000256" key="2">
    <source>
        <dbReference type="ARBA" id="ARBA00022485"/>
    </source>
</evidence>
<proteinExistence type="predicted"/>
<comment type="caution">
    <text evidence="8">The sequence shown here is derived from an EMBL/GenBank/DDBJ whole genome shotgun (WGS) entry which is preliminary data.</text>
</comment>
<name>A0A1V6LWV4_9BACT</name>
<evidence type="ECO:0000256" key="4">
    <source>
        <dbReference type="ARBA" id="ARBA00022723"/>
    </source>
</evidence>
<feature type="domain" description="Radical SAM core" evidence="7">
    <location>
        <begin position="29"/>
        <end position="270"/>
    </location>
</feature>
<evidence type="ECO:0000313" key="8">
    <source>
        <dbReference type="EMBL" id="OQD44616.1"/>
    </source>
</evidence>
<organism evidence="8 9">
    <name type="scientific">Candidatus Brocadia sapporoensis</name>
    <dbReference type="NCBI Taxonomy" id="392547"/>
    <lineage>
        <taxon>Bacteria</taxon>
        <taxon>Pseudomonadati</taxon>
        <taxon>Planctomycetota</taxon>
        <taxon>Candidatus Brocadiia</taxon>
        <taxon>Candidatus Brocadiales</taxon>
        <taxon>Candidatus Brocadiaceae</taxon>
        <taxon>Candidatus Brocadia</taxon>
    </lineage>
</organism>
<dbReference type="PANTHER" id="PTHR11135:SF1">
    <property type="entry name" value="PROTEIN YHCC"/>
    <property type="match status" value="1"/>
</dbReference>
<dbReference type="InterPro" id="IPR007197">
    <property type="entry name" value="rSAM"/>
</dbReference>
<reference evidence="8 9" key="1">
    <citation type="journal article" date="2016" name="Genome Announc.">
        <title>Draft Genome Sequence of the Anaerobic Ammonium-Oxidizing Bacterium 'Candidatus Brocadia sp. 40'.</title>
        <authorList>
            <person name="Ali M."/>
            <person name="Haroon M.F."/>
            <person name="Narita Y."/>
            <person name="Zhang L."/>
            <person name="Rangel Shaw D."/>
            <person name="Okabe S."/>
            <person name="Saikaly P.E."/>
        </authorList>
    </citation>
    <scope>NUCLEOTIDE SEQUENCE [LARGE SCALE GENOMIC DNA]</scope>
    <source>
        <strain evidence="8 9">40</strain>
    </source>
</reference>
<evidence type="ECO:0000256" key="3">
    <source>
        <dbReference type="ARBA" id="ARBA00022691"/>
    </source>
</evidence>
<keyword evidence="6" id="KW-0411">Iron-sulfur</keyword>
<dbReference type="NCBIfam" id="TIGR01212">
    <property type="entry name" value="TIGR01212 family radical SAM protein"/>
    <property type="match status" value="1"/>
</dbReference>
<dbReference type="Proteomes" id="UP000242219">
    <property type="component" value="Unassembled WGS sequence"/>
</dbReference>
<dbReference type="SFLD" id="SFLDG01086">
    <property type="entry name" value="elongater_protein-like"/>
    <property type="match status" value="1"/>
</dbReference>
<keyword evidence="3" id="KW-0949">S-adenosyl-L-methionine</keyword>
<evidence type="ECO:0000256" key="6">
    <source>
        <dbReference type="ARBA" id="ARBA00023014"/>
    </source>
</evidence>
<dbReference type="SFLD" id="SFLDS00029">
    <property type="entry name" value="Radical_SAM"/>
    <property type="match status" value="1"/>
</dbReference>
<dbReference type="InterPro" id="IPR058240">
    <property type="entry name" value="rSAM_sf"/>
</dbReference>
<evidence type="ECO:0000256" key="1">
    <source>
        <dbReference type="ARBA" id="ARBA00001966"/>
    </source>
</evidence>
<dbReference type="SMART" id="SM00729">
    <property type="entry name" value="Elp3"/>
    <property type="match status" value="1"/>
</dbReference>
<keyword evidence="9" id="KW-1185">Reference proteome</keyword>
<dbReference type="Pfam" id="PF04055">
    <property type="entry name" value="Radical_SAM"/>
    <property type="match status" value="1"/>
</dbReference>
<dbReference type="PROSITE" id="PS51918">
    <property type="entry name" value="RADICAL_SAM"/>
    <property type="match status" value="1"/>
</dbReference>
<protein>
    <submittedName>
        <fullName evidence="8">TIGR01212 family radical SAM protein</fullName>
    </submittedName>
</protein>
<accession>A0A1V6LWV4</accession>
<dbReference type="SUPFAM" id="SSF102114">
    <property type="entry name" value="Radical SAM enzymes"/>
    <property type="match status" value="1"/>
</dbReference>
<dbReference type="RefSeq" id="WP_070068237.1">
    <property type="nucleotide sequence ID" value="NZ_MJUW02000122.1"/>
</dbReference>
<keyword evidence="4" id="KW-0479">Metal-binding</keyword>
<dbReference type="EMBL" id="MJUW02000122">
    <property type="protein sequence ID" value="OQD44616.1"/>
    <property type="molecule type" value="Genomic_DNA"/>
</dbReference>
<evidence type="ECO:0000259" key="7">
    <source>
        <dbReference type="PROSITE" id="PS51918"/>
    </source>
</evidence>
<dbReference type="Pfam" id="PF16199">
    <property type="entry name" value="Radical_SAM_C"/>
    <property type="match status" value="1"/>
</dbReference>
<dbReference type="InterPro" id="IPR005911">
    <property type="entry name" value="YhcC-like"/>
</dbReference>
<dbReference type="InterPro" id="IPR006638">
    <property type="entry name" value="Elp3/MiaA/NifB-like_rSAM"/>
</dbReference>
<keyword evidence="2" id="KW-0004">4Fe-4S</keyword>
<dbReference type="InterPro" id="IPR039661">
    <property type="entry name" value="ELP3"/>
</dbReference>
<dbReference type="Gene3D" id="3.80.30.20">
    <property type="entry name" value="tm_1862 like domain"/>
    <property type="match status" value="1"/>
</dbReference>
<evidence type="ECO:0000256" key="5">
    <source>
        <dbReference type="ARBA" id="ARBA00023004"/>
    </source>
</evidence>
<dbReference type="GO" id="GO:0046872">
    <property type="term" value="F:metal ion binding"/>
    <property type="evidence" value="ECO:0007669"/>
    <property type="project" value="UniProtKB-KW"/>
</dbReference>
<dbReference type="InterPro" id="IPR032432">
    <property type="entry name" value="Radical_SAM_C"/>
</dbReference>